<keyword evidence="1" id="KW-0238">DNA-binding</keyword>
<dbReference type="GO" id="GO:0003677">
    <property type="term" value="F:DNA binding"/>
    <property type="evidence" value="ECO:0007669"/>
    <property type="project" value="UniProtKB-KW"/>
</dbReference>
<comment type="caution">
    <text evidence="3">The sequence shown here is derived from an EMBL/GenBank/DDBJ whole genome shotgun (WGS) entry which is preliminary data.</text>
</comment>
<evidence type="ECO:0000259" key="2">
    <source>
        <dbReference type="Pfam" id="PF02735"/>
    </source>
</evidence>
<reference evidence="3" key="1">
    <citation type="journal article" date="2015" name="Nature">
        <title>Complex archaea that bridge the gap between prokaryotes and eukaryotes.</title>
        <authorList>
            <person name="Spang A."/>
            <person name="Saw J.H."/>
            <person name="Jorgensen S.L."/>
            <person name="Zaremba-Niedzwiedzka K."/>
            <person name="Martijn J."/>
            <person name="Lind A.E."/>
            <person name="van Eijk R."/>
            <person name="Schleper C."/>
            <person name="Guy L."/>
            <person name="Ettema T.J."/>
        </authorList>
    </citation>
    <scope>NUCLEOTIDE SEQUENCE</scope>
</reference>
<dbReference type="Gene3D" id="2.40.290.10">
    <property type="match status" value="1"/>
</dbReference>
<dbReference type="Pfam" id="PF02735">
    <property type="entry name" value="Ku"/>
    <property type="match status" value="1"/>
</dbReference>
<sequence length="265" mass="29686">MASTKLTLQIGLLPLAIGLAKSTSTKIGFKQGFEGVPVKTVRVISRAEKPRTVEEIDRIVQFNELTKLYDAGDKFIPISKEILKKATPASSDTMSILRIIPRKNLPLNIIDGSHYFLEIQKNKQKLIPEDSKIVYTMLYEYLKSRDLIMITNYSTRGSTKAAVIYPAPKGLRLANIVPENLQRHQEQQVLYEGDIGEKHIGMFEKMVGDNNKDEIDKEELIDNSYAQINDTIEKILAGEEIPDMETPVVTKPQGSLLDLLAAASE</sequence>
<dbReference type="GO" id="GO:0006303">
    <property type="term" value="P:double-strand break repair via nonhomologous end joining"/>
    <property type="evidence" value="ECO:0007669"/>
    <property type="project" value="InterPro"/>
</dbReference>
<evidence type="ECO:0000313" key="3">
    <source>
        <dbReference type="EMBL" id="KKN93738.1"/>
    </source>
</evidence>
<name>A0A0F9XNF3_9ZZZZ</name>
<dbReference type="EMBL" id="LAZR01000084">
    <property type="protein sequence ID" value="KKN93738.1"/>
    <property type="molecule type" value="Genomic_DNA"/>
</dbReference>
<feature type="domain" description="Ku" evidence="2">
    <location>
        <begin position="20"/>
        <end position="173"/>
    </location>
</feature>
<dbReference type="InterPro" id="IPR006164">
    <property type="entry name" value="DNA_bd_Ku70/Ku80"/>
</dbReference>
<protein>
    <recommendedName>
        <fullName evidence="2">Ku domain-containing protein</fullName>
    </recommendedName>
</protein>
<organism evidence="3">
    <name type="scientific">marine sediment metagenome</name>
    <dbReference type="NCBI Taxonomy" id="412755"/>
    <lineage>
        <taxon>unclassified sequences</taxon>
        <taxon>metagenomes</taxon>
        <taxon>ecological metagenomes</taxon>
    </lineage>
</organism>
<proteinExistence type="predicted"/>
<gene>
    <name evidence="3" type="ORF">LCGC14_0195710</name>
</gene>
<dbReference type="AlphaFoldDB" id="A0A0F9XNF3"/>
<dbReference type="InterPro" id="IPR016194">
    <property type="entry name" value="SPOC-like_C_dom_sf"/>
</dbReference>
<dbReference type="SUPFAM" id="SSF100939">
    <property type="entry name" value="SPOC domain-like"/>
    <property type="match status" value="1"/>
</dbReference>
<evidence type="ECO:0000256" key="1">
    <source>
        <dbReference type="ARBA" id="ARBA00023125"/>
    </source>
</evidence>
<accession>A0A0F9XNF3</accession>